<dbReference type="InterPro" id="IPR010982">
    <property type="entry name" value="Lambda_DNA-bd_dom_sf"/>
</dbReference>
<dbReference type="GO" id="GO:0003700">
    <property type="term" value="F:DNA-binding transcription factor activity"/>
    <property type="evidence" value="ECO:0007669"/>
    <property type="project" value="TreeGrafter"/>
</dbReference>
<keyword evidence="1" id="KW-0678">Repressor</keyword>
<keyword evidence="3" id="KW-0238">DNA-binding</keyword>
<protein>
    <submittedName>
        <fullName evidence="5">Substrate-binding domain-containing protein</fullName>
    </submittedName>
</protein>
<dbReference type="RefSeq" id="WP_025854009.1">
    <property type="nucleotide sequence ID" value="NZ_AP028932.1"/>
</dbReference>
<dbReference type="PANTHER" id="PTHR30146">
    <property type="entry name" value="LACI-RELATED TRANSCRIPTIONAL REPRESSOR"/>
    <property type="match status" value="1"/>
</dbReference>
<dbReference type="CDD" id="cd06289">
    <property type="entry name" value="PBP1_MalI-like"/>
    <property type="match status" value="1"/>
</dbReference>
<accession>A0A6A8LLQ2</accession>
<dbReference type="Gene3D" id="1.10.260.40">
    <property type="entry name" value="lambda repressor-like DNA-binding domains"/>
    <property type="match status" value="1"/>
</dbReference>
<dbReference type="GO" id="GO:0000976">
    <property type="term" value="F:transcription cis-regulatory region binding"/>
    <property type="evidence" value="ECO:0007669"/>
    <property type="project" value="TreeGrafter"/>
</dbReference>
<dbReference type="AlphaFoldDB" id="A0A6A8LLQ2"/>
<reference evidence="5" key="1">
    <citation type="submission" date="2019-11" db="EMBL/GenBank/DDBJ databases">
        <title>Draft Genome Sequence of Plant Growth-Promoting Rhizosphere-Associated Bacteria.</title>
        <authorList>
            <person name="Vasilyev I.Y."/>
            <person name="Radchenko V."/>
            <person name="Ilnitskaya E.V."/>
        </authorList>
    </citation>
    <scope>NUCLEOTIDE SEQUENCE</scope>
    <source>
        <strain evidence="5">VRA_517_n</strain>
    </source>
</reference>
<comment type="caution">
    <text evidence="5">The sequence shown here is derived from an EMBL/GenBank/DDBJ whole genome shotgun (WGS) entry which is preliminary data.</text>
</comment>
<dbReference type="InterPro" id="IPR046335">
    <property type="entry name" value="LacI/GalR-like_sensor"/>
</dbReference>
<dbReference type="PANTHER" id="PTHR30146:SF148">
    <property type="entry name" value="HTH-TYPE TRANSCRIPTIONAL REPRESSOR PURR-RELATED"/>
    <property type="match status" value="1"/>
</dbReference>
<dbReference type="SUPFAM" id="SSF53822">
    <property type="entry name" value="Periplasmic binding protein-like I"/>
    <property type="match status" value="1"/>
</dbReference>
<evidence type="ECO:0000256" key="4">
    <source>
        <dbReference type="ARBA" id="ARBA00023163"/>
    </source>
</evidence>
<evidence type="ECO:0000256" key="2">
    <source>
        <dbReference type="ARBA" id="ARBA00023015"/>
    </source>
</evidence>
<dbReference type="InterPro" id="IPR028082">
    <property type="entry name" value="Peripla_BP_I"/>
</dbReference>
<keyword evidence="4" id="KW-0804">Transcription</keyword>
<dbReference type="CDD" id="cd01392">
    <property type="entry name" value="HTH_LacI"/>
    <property type="match status" value="1"/>
</dbReference>
<evidence type="ECO:0000313" key="5">
    <source>
        <dbReference type="EMBL" id="MSE03617.1"/>
    </source>
</evidence>
<dbReference type="Pfam" id="PF00356">
    <property type="entry name" value="LacI"/>
    <property type="match status" value="1"/>
</dbReference>
<name>A0A6A8LLQ2_BACVE</name>
<dbReference type="SMART" id="SM00354">
    <property type="entry name" value="HTH_LACI"/>
    <property type="match status" value="1"/>
</dbReference>
<dbReference type="Gene3D" id="3.40.50.2300">
    <property type="match status" value="2"/>
</dbReference>
<dbReference type="EMBL" id="WKKV01000009">
    <property type="protein sequence ID" value="MSE03617.1"/>
    <property type="molecule type" value="Genomic_DNA"/>
</dbReference>
<keyword evidence="2" id="KW-0805">Transcription regulation</keyword>
<dbReference type="Pfam" id="PF13377">
    <property type="entry name" value="Peripla_BP_3"/>
    <property type="match status" value="1"/>
</dbReference>
<dbReference type="SUPFAM" id="SSF47413">
    <property type="entry name" value="lambda repressor-like DNA-binding domains"/>
    <property type="match status" value="1"/>
</dbReference>
<dbReference type="InterPro" id="IPR000843">
    <property type="entry name" value="HTH_LacI"/>
</dbReference>
<organism evidence="5">
    <name type="scientific">Bacillus velezensis</name>
    <dbReference type="NCBI Taxonomy" id="492670"/>
    <lineage>
        <taxon>Bacteria</taxon>
        <taxon>Bacillati</taxon>
        <taxon>Bacillota</taxon>
        <taxon>Bacilli</taxon>
        <taxon>Bacillales</taxon>
        <taxon>Bacillaceae</taxon>
        <taxon>Bacillus</taxon>
        <taxon>Bacillus amyloliquefaciens group</taxon>
    </lineage>
</organism>
<proteinExistence type="predicted"/>
<gene>
    <name evidence="5" type="ORF">GKC39_16310</name>
</gene>
<evidence type="ECO:0000256" key="1">
    <source>
        <dbReference type="ARBA" id="ARBA00022491"/>
    </source>
</evidence>
<sequence length="343" mass="38011">MKQQKKRRVTLQQVAEHAGVSTSTASLIVRNNPRISEATREKVLQSMRELGYVYDRVAANLRSQTSTTVGLIITDISNTFFSEFLIGVQNTLEEVGLTVLLGTTFDSVAKQEQLISTMLEHRVGGLILCPVSGTAEETLSRLEQLDIPVVLAVREIADANCDFVGADYEEGTYKAVRHFIEKGHQEIAFLGGVKHSSTWTKRMKGFKKALREADLEVKNEYVIDSAPTREAGCDAVTELLRRSERPTAIFCFSDLVAFGVMQGIRKAGLVPGEDIDIVGFDNVPEAEISYPPLTTVSSFPRQSGKEAAQLLHHKITNSQHKKQRIILAPELVIRESSQKKRNA</sequence>
<evidence type="ECO:0000256" key="3">
    <source>
        <dbReference type="ARBA" id="ARBA00023125"/>
    </source>
</evidence>
<dbReference type="PROSITE" id="PS50932">
    <property type="entry name" value="HTH_LACI_2"/>
    <property type="match status" value="1"/>
</dbReference>